<organism evidence="2 3">
    <name type="scientific">Oryza sativa subsp. japonica</name>
    <name type="common">Rice</name>
    <dbReference type="NCBI Taxonomy" id="39947"/>
    <lineage>
        <taxon>Eukaryota</taxon>
        <taxon>Viridiplantae</taxon>
        <taxon>Streptophyta</taxon>
        <taxon>Embryophyta</taxon>
        <taxon>Tracheophyta</taxon>
        <taxon>Spermatophyta</taxon>
        <taxon>Magnoliopsida</taxon>
        <taxon>Liliopsida</taxon>
        <taxon>Poales</taxon>
        <taxon>Poaceae</taxon>
        <taxon>BOP clade</taxon>
        <taxon>Oryzoideae</taxon>
        <taxon>Oryzeae</taxon>
        <taxon>Oryzinae</taxon>
        <taxon>Oryza</taxon>
        <taxon>Oryza sativa</taxon>
    </lineage>
</organism>
<dbReference type="Gramene" id="Os01t0559150-00">
    <property type="protein sequence ID" value="Os01t0559150-00"/>
    <property type="gene ID" value="Os01g0559150"/>
</dbReference>
<dbReference type="EMBL" id="AP014957">
    <property type="protein sequence ID" value="BAS72707.1"/>
    <property type="molecule type" value="Genomic_DNA"/>
</dbReference>
<evidence type="ECO:0000256" key="1">
    <source>
        <dbReference type="SAM" id="MobiDB-lite"/>
    </source>
</evidence>
<sequence length="81" mass="9308">MLLELRHHSPSGSSPKYSKGSSQWQSMLSSTYERIAWIAHHSFSGHNLYQVSLLENLCNLSRTLIPYRFLMQGTMLLNHTS</sequence>
<reference evidence="3" key="1">
    <citation type="journal article" date="2005" name="Nature">
        <title>The map-based sequence of the rice genome.</title>
        <authorList>
            <consortium name="International rice genome sequencing project (IRGSP)"/>
            <person name="Matsumoto T."/>
            <person name="Wu J."/>
            <person name="Kanamori H."/>
            <person name="Katayose Y."/>
            <person name="Fujisawa M."/>
            <person name="Namiki N."/>
            <person name="Mizuno H."/>
            <person name="Yamamoto K."/>
            <person name="Antonio B.A."/>
            <person name="Baba T."/>
            <person name="Sakata K."/>
            <person name="Nagamura Y."/>
            <person name="Aoki H."/>
            <person name="Arikawa K."/>
            <person name="Arita K."/>
            <person name="Bito T."/>
            <person name="Chiden Y."/>
            <person name="Fujitsuka N."/>
            <person name="Fukunaka R."/>
            <person name="Hamada M."/>
            <person name="Harada C."/>
            <person name="Hayashi A."/>
            <person name="Hijishita S."/>
            <person name="Honda M."/>
            <person name="Hosokawa S."/>
            <person name="Ichikawa Y."/>
            <person name="Idonuma A."/>
            <person name="Iijima M."/>
            <person name="Ikeda M."/>
            <person name="Ikeno M."/>
            <person name="Ito K."/>
            <person name="Ito S."/>
            <person name="Ito T."/>
            <person name="Ito Y."/>
            <person name="Ito Y."/>
            <person name="Iwabuchi A."/>
            <person name="Kamiya K."/>
            <person name="Karasawa W."/>
            <person name="Kurita K."/>
            <person name="Katagiri S."/>
            <person name="Kikuta A."/>
            <person name="Kobayashi H."/>
            <person name="Kobayashi N."/>
            <person name="Machita K."/>
            <person name="Maehara T."/>
            <person name="Masukawa M."/>
            <person name="Mizubayashi T."/>
            <person name="Mukai Y."/>
            <person name="Nagasaki H."/>
            <person name="Nagata Y."/>
            <person name="Naito S."/>
            <person name="Nakashima M."/>
            <person name="Nakama Y."/>
            <person name="Nakamichi Y."/>
            <person name="Nakamura M."/>
            <person name="Meguro A."/>
            <person name="Negishi M."/>
            <person name="Ohta I."/>
            <person name="Ohta T."/>
            <person name="Okamoto M."/>
            <person name="Ono N."/>
            <person name="Saji S."/>
            <person name="Sakaguchi M."/>
            <person name="Sakai K."/>
            <person name="Shibata M."/>
            <person name="Shimokawa T."/>
            <person name="Song J."/>
            <person name="Takazaki Y."/>
            <person name="Terasawa K."/>
            <person name="Tsugane M."/>
            <person name="Tsuji K."/>
            <person name="Ueda S."/>
            <person name="Waki K."/>
            <person name="Yamagata H."/>
            <person name="Yamamoto M."/>
            <person name="Yamamoto S."/>
            <person name="Yamane H."/>
            <person name="Yoshiki S."/>
            <person name="Yoshihara R."/>
            <person name="Yukawa K."/>
            <person name="Zhong H."/>
            <person name="Yano M."/>
            <person name="Yuan Q."/>
            <person name="Ouyang S."/>
            <person name="Liu J."/>
            <person name="Jones K.M."/>
            <person name="Gansberger K."/>
            <person name="Moffat K."/>
            <person name="Hill J."/>
            <person name="Bera J."/>
            <person name="Fadrosh D."/>
            <person name="Jin S."/>
            <person name="Johri S."/>
            <person name="Kim M."/>
            <person name="Overton L."/>
            <person name="Reardon M."/>
            <person name="Tsitrin T."/>
            <person name="Vuong H."/>
            <person name="Weaver B."/>
            <person name="Ciecko A."/>
            <person name="Tallon L."/>
            <person name="Jackson J."/>
            <person name="Pai G."/>
            <person name="Aken S.V."/>
            <person name="Utterback T."/>
            <person name="Reidmuller S."/>
            <person name="Feldblyum T."/>
            <person name="Hsiao J."/>
            <person name="Zismann V."/>
            <person name="Iobst S."/>
            <person name="de Vazeille A.R."/>
            <person name="Buell C.R."/>
            <person name="Ying K."/>
            <person name="Li Y."/>
            <person name="Lu T."/>
            <person name="Huang Y."/>
            <person name="Zhao Q."/>
            <person name="Feng Q."/>
            <person name="Zhang L."/>
            <person name="Zhu J."/>
            <person name="Weng Q."/>
            <person name="Mu J."/>
            <person name="Lu Y."/>
            <person name="Fan D."/>
            <person name="Liu Y."/>
            <person name="Guan J."/>
            <person name="Zhang Y."/>
            <person name="Yu S."/>
            <person name="Liu X."/>
            <person name="Zhang Y."/>
            <person name="Hong G."/>
            <person name="Han B."/>
            <person name="Choisne N."/>
            <person name="Demange N."/>
            <person name="Orjeda G."/>
            <person name="Samain S."/>
            <person name="Cattolico L."/>
            <person name="Pelletier E."/>
            <person name="Couloux A."/>
            <person name="Segurens B."/>
            <person name="Wincker P."/>
            <person name="D'Hont A."/>
            <person name="Scarpelli C."/>
            <person name="Weissenbach J."/>
            <person name="Salanoubat M."/>
            <person name="Quetier F."/>
            <person name="Yu Y."/>
            <person name="Kim H.R."/>
            <person name="Rambo T."/>
            <person name="Currie J."/>
            <person name="Collura K."/>
            <person name="Luo M."/>
            <person name="Yang T."/>
            <person name="Ammiraju J.S.S."/>
            <person name="Engler F."/>
            <person name="Soderlund C."/>
            <person name="Wing R.A."/>
            <person name="Palmer L.E."/>
            <person name="de la Bastide M."/>
            <person name="Spiegel L."/>
            <person name="Nascimento L."/>
            <person name="Zutavern T."/>
            <person name="O'Shaughnessy A."/>
            <person name="Dike S."/>
            <person name="Dedhia N."/>
            <person name="Preston R."/>
            <person name="Balija V."/>
            <person name="McCombie W.R."/>
            <person name="Chow T."/>
            <person name="Chen H."/>
            <person name="Chung M."/>
            <person name="Chen C."/>
            <person name="Shaw J."/>
            <person name="Wu H."/>
            <person name="Hsiao K."/>
            <person name="Chao Y."/>
            <person name="Chu M."/>
            <person name="Cheng C."/>
            <person name="Hour A."/>
            <person name="Lee P."/>
            <person name="Lin S."/>
            <person name="Lin Y."/>
            <person name="Liou J."/>
            <person name="Liu S."/>
            <person name="Hsing Y."/>
            <person name="Raghuvanshi S."/>
            <person name="Mohanty A."/>
            <person name="Bharti A.K."/>
            <person name="Gaur A."/>
            <person name="Gupta V."/>
            <person name="Kumar D."/>
            <person name="Ravi V."/>
            <person name="Vij S."/>
            <person name="Kapur A."/>
            <person name="Khurana P."/>
            <person name="Khurana P."/>
            <person name="Khurana J.P."/>
            <person name="Tyagi A.K."/>
            <person name="Gaikwad K."/>
            <person name="Singh A."/>
            <person name="Dalal V."/>
            <person name="Srivastava S."/>
            <person name="Dixit A."/>
            <person name="Pal A.K."/>
            <person name="Ghazi I.A."/>
            <person name="Yadav M."/>
            <person name="Pandit A."/>
            <person name="Bhargava A."/>
            <person name="Sureshbabu K."/>
            <person name="Batra K."/>
            <person name="Sharma T.R."/>
            <person name="Mohapatra T."/>
            <person name="Singh N.K."/>
            <person name="Messing J."/>
            <person name="Nelson A.B."/>
            <person name="Fuks G."/>
            <person name="Kavchok S."/>
            <person name="Keizer G."/>
            <person name="Linton E."/>
            <person name="Llaca V."/>
            <person name="Song R."/>
            <person name="Tanyolac B."/>
            <person name="Young S."/>
            <person name="Ho-Il K."/>
            <person name="Hahn J.H."/>
            <person name="Sangsakoo G."/>
            <person name="Vanavichit A."/>
            <person name="de Mattos Luiz.A.T."/>
            <person name="Zimmer P.D."/>
            <person name="Malone G."/>
            <person name="Dellagostin O."/>
            <person name="de Oliveira A.C."/>
            <person name="Bevan M."/>
            <person name="Bancroft I."/>
            <person name="Minx P."/>
            <person name="Cordum H."/>
            <person name="Wilson R."/>
            <person name="Cheng Z."/>
            <person name="Jin W."/>
            <person name="Jiang J."/>
            <person name="Leong S.A."/>
            <person name="Iwama H."/>
            <person name="Gojobori T."/>
            <person name="Itoh T."/>
            <person name="Niimura Y."/>
            <person name="Fujii Y."/>
            <person name="Habara T."/>
            <person name="Sakai H."/>
            <person name="Sato Y."/>
            <person name="Wilson G."/>
            <person name="Kumar K."/>
            <person name="McCouch S."/>
            <person name="Juretic N."/>
            <person name="Hoen D."/>
            <person name="Wright S."/>
            <person name="Bruskiewich R."/>
            <person name="Bureau T."/>
            <person name="Miyao A."/>
            <person name="Hirochika H."/>
            <person name="Nishikawa T."/>
            <person name="Kadowaki K."/>
            <person name="Sugiura M."/>
            <person name="Burr B."/>
            <person name="Sasaki T."/>
        </authorList>
    </citation>
    <scope>NUCLEOTIDE SEQUENCE [LARGE SCALE GENOMIC DNA]</scope>
    <source>
        <strain evidence="3">cv. Nipponbare</strain>
    </source>
</reference>
<dbReference type="AlphaFoldDB" id="A0A0P0V426"/>
<keyword evidence="3" id="KW-1185">Reference proteome</keyword>
<accession>A0A0P0V426</accession>
<reference evidence="2 3" key="3">
    <citation type="journal article" date="2013" name="Rice">
        <title>Improvement of the Oryza sativa Nipponbare reference genome using next generation sequence and optical map data.</title>
        <authorList>
            <person name="Kawahara Y."/>
            <person name="de la Bastide M."/>
            <person name="Hamilton J.P."/>
            <person name="Kanamori H."/>
            <person name="McCombie W.R."/>
            <person name="Ouyang S."/>
            <person name="Schwartz D.C."/>
            <person name="Tanaka T."/>
            <person name="Wu J."/>
            <person name="Zhou S."/>
            <person name="Childs K.L."/>
            <person name="Davidson R.M."/>
            <person name="Lin H."/>
            <person name="Quesada-Ocampo L."/>
            <person name="Vaillancourt B."/>
            <person name="Sakai H."/>
            <person name="Lee S.S."/>
            <person name="Kim J."/>
            <person name="Numa H."/>
            <person name="Itoh T."/>
            <person name="Buell C.R."/>
            <person name="Matsumoto T."/>
        </authorList>
    </citation>
    <scope>NUCLEOTIDE SEQUENCE [LARGE SCALE GENOMIC DNA]</scope>
    <source>
        <strain evidence="3">cv. Nipponbare</strain>
    </source>
</reference>
<dbReference type="Proteomes" id="UP000059680">
    <property type="component" value="Chromosome 1"/>
</dbReference>
<name>A0A0P0V426_ORYSJ</name>
<dbReference type="PaxDb" id="39947-A0A0P0V426"/>
<protein>
    <submittedName>
        <fullName evidence="2">Os01g0559150 protein</fullName>
    </submittedName>
</protein>
<evidence type="ECO:0000313" key="3">
    <source>
        <dbReference type="Proteomes" id="UP000059680"/>
    </source>
</evidence>
<feature type="compositionally biased region" description="Low complexity" evidence="1">
    <location>
        <begin position="10"/>
        <end position="22"/>
    </location>
</feature>
<feature type="region of interest" description="Disordered" evidence="1">
    <location>
        <begin position="1"/>
        <end position="22"/>
    </location>
</feature>
<dbReference type="InParanoid" id="A0A0P0V426"/>
<gene>
    <name evidence="2" type="ordered locus">Os01g0559150</name>
    <name evidence="2" type="ORF">OSNPB_010559150</name>
</gene>
<reference evidence="2 3" key="2">
    <citation type="journal article" date="2013" name="Plant Cell Physiol.">
        <title>Rice Annotation Project Database (RAP-DB): an integrative and interactive database for rice genomics.</title>
        <authorList>
            <person name="Sakai H."/>
            <person name="Lee S.S."/>
            <person name="Tanaka T."/>
            <person name="Numa H."/>
            <person name="Kim J."/>
            <person name="Kawahara Y."/>
            <person name="Wakimoto H."/>
            <person name="Yang C.C."/>
            <person name="Iwamoto M."/>
            <person name="Abe T."/>
            <person name="Yamada Y."/>
            <person name="Muto A."/>
            <person name="Inokuchi H."/>
            <person name="Ikemura T."/>
            <person name="Matsumoto T."/>
            <person name="Sasaki T."/>
            <person name="Itoh T."/>
        </authorList>
    </citation>
    <scope>NUCLEOTIDE SEQUENCE [LARGE SCALE GENOMIC DNA]</scope>
    <source>
        <strain evidence="3">cv. Nipponbare</strain>
    </source>
</reference>
<evidence type="ECO:0000313" key="2">
    <source>
        <dbReference type="EMBL" id="BAS72707.1"/>
    </source>
</evidence>
<proteinExistence type="predicted"/>